<dbReference type="AlphaFoldDB" id="D3B3F9"/>
<name>D3B3F9_HETP5</name>
<proteinExistence type="predicted"/>
<dbReference type="GeneID" id="31358450"/>
<evidence type="ECO:0000259" key="1">
    <source>
        <dbReference type="Pfam" id="PF03810"/>
    </source>
</evidence>
<dbReference type="SUPFAM" id="SSF48371">
    <property type="entry name" value="ARM repeat"/>
    <property type="match status" value="1"/>
</dbReference>
<dbReference type="Proteomes" id="UP000001396">
    <property type="component" value="Unassembled WGS sequence"/>
</dbReference>
<organism evidence="2 3">
    <name type="scientific">Heterostelium pallidum (strain ATCC 26659 / Pp 5 / PN500)</name>
    <name type="common">Cellular slime mold</name>
    <name type="synonym">Polysphondylium pallidum</name>
    <dbReference type="NCBI Taxonomy" id="670386"/>
    <lineage>
        <taxon>Eukaryota</taxon>
        <taxon>Amoebozoa</taxon>
        <taxon>Evosea</taxon>
        <taxon>Eumycetozoa</taxon>
        <taxon>Dictyostelia</taxon>
        <taxon>Acytosteliales</taxon>
        <taxon>Acytosteliaceae</taxon>
        <taxon>Heterostelium</taxon>
    </lineage>
</organism>
<comment type="caution">
    <text evidence="2">The sequence shown here is derived from an EMBL/GenBank/DDBJ whole genome shotgun (WGS) entry which is preliminary data.</text>
</comment>
<reference evidence="2 3" key="1">
    <citation type="journal article" date="2011" name="Genome Res.">
        <title>Phylogeny-wide analysis of social amoeba genomes highlights ancient origins for complex intercellular communication.</title>
        <authorList>
            <person name="Heidel A.J."/>
            <person name="Lawal H.M."/>
            <person name="Felder M."/>
            <person name="Schilde C."/>
            <person name="Helps N.R."/>
            <person name="Tunggal B."/>
            <person name="Rivero F."/>
            <person name="John U."/>
            <person name="Schleicher M."/>
            <person name="Eichinger L."/>
            <person name="Platzer M."/>
            <person name="Noegel A.A."/>
            <person name="Schaap P."/>
            <person name="Gloeckner G."/>
        </authorList>
    </citation>
    <scope>NUCLEOTIDE SEQUENCE [LARGE SCALE GENOMIC DNA]</scope>
    <source>
        <strain evidence="3">ATCC 26659 / Pp 5 / PN500</strain>
    </source>
</reference>
<dbReference type="InterPro" id="IPR016024">
    <property type="entry name" value="ARM-type_fold"/>
</dbReference>
<dbReference type="InterPro" id="IPR001494">
    <property type="entry name" value="Importin-beta_N"/>
</dbReference>
<dbReference type="STRING" id="670386.D3B3F9"/>
<gene>
    <name evidence="2" type="ORF">PPL_02927</name>
</gene>
<protein>
    <recommendedName>
        <fullName evidence="1">Importin N-terminal domain-containing protein</fullName>
    </recommendedName>
</protein>
<dbReference type="EMBL" id="ADBJ01000010">
    <property type="protein sequence ID" value="EFA83857.1"/>
    <property type="molecule type" value="Genomic_DNA"/>
</dbReference>
<dbReference type="RefSeq" id="XP_020435974.1">
    <property type="nucleotide sequence ID" value="XM_020573902.1"/>
</dbReference>
<dbReference type="InterPro" id="IPR011989">
    <property type="entry name" value="ARM-like"/>
</dbReference>
<dbReference type="FunCoup" id="D3B3F9">
    <property type="interactions" value="805"/>
</dbReference>
<dbReference type="GO" id="GO:0006886">
    <property type="term" value="P:intracellular protein transport"/>
    <property type="evidence" value="ECO:0007669"/>
    <property type="project" value="InterPro"/>
</dbReference>
<dbReference type="Pfam" id="PF03810">
    <property type="entry name" value="IBN_N"/>
    <property type="match status" value="1"/>
</dbReference>
<sequence length="855" mass="97249">MDSILNFENDIDVTLLDRMIDSQNDPKVGVVLNQFLNHQLSWTRINSILSRSNNERTKYFALSILEQVIRKQWKNLQPEQRHPILNQLLCIVNFIPQQQQQQQQASQQPSNLLRKKSNSLIAQCLVSVVESTNTSNSNASSNTLVNESLNALKEQMELVDRSILLQSFNLIIERMISMPVYRGTCILLLIEFIQVIGGSTSTTTTTTTTANEQLVIFETIIKSLTRFIPSTFKEINQFFVNNVMQSFSALKDTILLGNRHIVLLGWINDTAISQACLEYWKFMFDNLRDLQSKEMSDSIGQLIEPISRVIYKILKNQDVELIESRELGPEAGILFKNTNDSTDEQWQPISTLLYDALYSISTIYSSHLLKLYFDKLLKFLSKQDLFVPSKFSSIVWCLGVCLERMQIYSDIDNLLSLLYKSKDSISVEYSNLVAIAILYIIRHSQQYLQCKDVKMAPILELILNFIKTESEKTQSLSEMSCLTLLSVFQQRASQIVAEYMNIHITLNEIVQQPNISKQNLGSKRIETDGIVNWILNISTVLQYNSSLAKSSKSAYSTQFNSIIQSLIELYKWSNQLNNDVSYQNHQITIKKSVLDLLEVYIPSMTDDQLLHKLVPLLAVMLEDSRINQSSQQQFIPKGLQFLSVLCGSHASLLSQKPDITLYVLKYFMIPAFAICAGQSAHSSSSSTHTVHLRLYDLMSTIATSPILMIIDPETLSNYFKMIEHSLANTSSDVHSSAMQALLKYYDSATQQHFTPGAKSLSPKAGSAQLILSVPVKNIFIAVLLNLLLNPEYNSSLDLISQCIYKLVLLSRGDGIEVTQALRQRLTPELNSLFRQLAYQYDFDQFDSILKNFTRK</sequence>
<accession>D3B3F9</accession>
<feature type="domain" description="Importin N-terminal" evidence="1">
    <location>
        <begin position="32"/>
        <end position="91"/>
    </location>
</feature>
<dbReference type="Gene3D" id="1.25.10.10">
    <property type="entry name" value="Leucine-rich Repeat Variant"/>
    <property type="match status" value="1"/>
</dbReference>
<evidence type="ECO:0000313" key="3">
    <source>
        <dbReference type="Proteomes" id="UP000001396"/>
    </source>
</evidence>
<evidence type="ECO:0000313" key="2">
    <source>
        <dbReference type="EMBL" id="EFA83857.1"/>
    </source>
</evidence>
<dbReference type="InParanoid" id="D3B3F9"/>
<dbReference type="GO" id="GO:0031267">
    <property type="term" value="F:small GTPase binding"/>
    <property type="evidence" value="ECO:0007669"/>
    <property type="project" value="InterPro"/>
</dbReference>
<dbReference type="OMA" id="FWCLGYL"/>
<keyword evidence="3" id="KW-1185">Reference proteome</keyword>